<name>A0A6G2BBC6_9ACTN</name>
<accession>A0A6G2BBC6</accession>
<evidence type="ECO:0000256" key="1">
    <source>
        <dbReference type="SAM" id="MobiDB-lite"/>
    </source>
</evidence>
<feature type="compositionally biased region" description="Low complexity" evidence="1">
    <location>
        <begin position="51"/>
        <end position="79"/>
    </location>
</feature>
<evidence type="ECO:0008006" key="5">
    <source>
        <dbReference type="Google" id="ProtNLM"/>
    </source>
</evidence>
<dbReference type="Proteomes" id="UP000473014">
    <property type="component" value="Unassembled WGS sequence"/>
</dbReference>
<gene>
    <name evidence="3" type="ORF">F0L17_10375</name>
</gene>
<feature type="signal peptide" evidence="2">
    <location>
        <begin position="1"/>
        <end position="28"/>
    </location>
</feature>
<evidence type="ECO:0000313" key="3">
    <source>
        <dbReference type="EMBL" id="MTE19524.1"/>
    </source>
</evidence>
<protein>
    <recommendedName>
        <fullName evidence="5">Secreted protein</fullName>
    </recommendedName>
</protein>
<sequence length="164" mass="16937">MQHRVRRHLKLVAVVTVVTLALSGFSQARSSGGSGKSRGGGSSSGGGGCGKDTSSGRSSQSRSYVDTDGGSSSGTSGSSSRDREPRVEIVDCLATDGKTVVEMVSRGGTEWYTVHVSFLDDGGAIGTGSERVRLGAGETRRVEIDPNDPGIASRVDDCEITRVV</sequence>
<proteinExistence type="predicted"/>
<reference evidence="3 4" key="1">
    <citation type="submission" date="2019-11" db="EMBL/GenBank/DDBJ databases">
        <authorList>
            <person name="Yuan L."/>
        </authorList>
    </citation>
    <scope>NUCLEOTIDE SEQUENCE [LARGE SCALE GENOMIC DNA]</scope>
    <source>
        <strain evidence="3 4">TRM43335</strain>
    </source>
</reference>
<dbReference type="RefSeq" id="WP_155070854.1">
    <property type="nucleotide sequence ID" value="NZ_WIXO01000001.1"/>
</dbReference>
<keyword evidence="4" id="KW-1185">Reference proteome</keyword>
<dbReference type="AlphaFoldDB" id="A0A6G2BBC6"/>
<feature type="region of interest" description="Disordered" evidence="1">
    <location>
        <begin position="27"/>
        <end position="87"/>
    </location>
</feature>
<comment type="caution">
    <text evidence="3">The sequence shown here is derived from an EMBL/GenBank/DDBJ whole genome shotgun (WGS) entry which is preliminary data.</text>
</comment>
<evidence type="ECO:0000256" key="2">
    <source>
        <dbReference type="SAM" id="SignalP"/>
    </source>
</evidence>
<keyword evidence="2" id="KW-0732">Signal</keyword>
<dbReference type="EMBL" id="WIXO01000001">
    <property type="protein sequence ID" value="MTE19524.1"/>
    <property type="molecule type" value="Genomic_DNA"/>
</dbReference>
<feature type="compositionally biased region" description="Gly residues" evidence="1">
    <location>
        <begin position="32"/>
        <end position="50"/>
    </location>
</feature>
<organism evidence="3 4">
    <name type="scientific">Streptomyces taklimakanensis</name>
    <dbReference type="NCBI Taxonomy" id="2569853"/>
    <lineage>
        <taxon>Bacteria</taxon>
        <taxon>Bacillati</taxon>
        <taxon>Actinomycetota</taxon>
        <taxon>Actinomycetes</taxon>
        <taxon>Kitasatosporales</taxon>
        <taxon>Streptomycetaceae</taxon>
        <taxon>Streptomyces</taxon>
    </lineage>
</organism>
<feature type="chain" id="PRO_5026165297" description="Secreted protein" evidence="2">
    <location>
        <begin position="29"/>
        <end position="164"/>
    </location>
</feature>
<dbReference type="OrthoDB" id="4333094at2"/>
<evidence type="ECO:0000313" key="4">
    <source>
        <dbReference type="Proteomes" id="UP000473014"/>
    </source>
</evidence>